<dbReference type="InterPro" id="IPR010359">
    <property type="entry name" value="IrrE_HExxH"/>
</dbReference>
<dbReference type="EMBL" id="LSDG01000046">
    <property type="protein sequence ID" value="KXB64908.1"/>
    <property type="molecule type" value="Genomic_DNA"/>
</dbReference>
<protein>
    <recommendedName>
        <fullName evidence="5">IrrE N-terminal-like domain-containing protein</fullName>
    </recommendedName>
</protein>
<evidence type="ECO:0008006" key="5">
    <source>
        <dbReference type="Google" id="ProtNLM"/>
    </source>
</evidence>
<gene>
    <name evidence="3" type="ORF">HMPREF1863_01827</name>
</gene>
<keyword evidence="4" id="KW-1185">Reference proteome</keyword>
<dbReference type="STRING" id="755172.HMPREF1863_01827"/>
<dbReference type="Proteomes" id="UP000070442">
    <property type="component" value="Unassembled WGS sequence"/>
</dbReference>
<dbReference type="RefSeq" id="WP_068370039.1">
    <property type="nucleotide sequence ID" value="NZ_KQ960183.1"/>
</dbReference>
<feature type="domain" description="IrrE N-terminal-like" evidence="1">
    <location>
        <begin position="73"/>
        <end position="179"/>
    </location>
</feature>
<accession>A0A134AB75</accession>
<dbReference type="InterPro" id="IPR025874">
    <property type="entry name" value="DZR"/>
</dbReference>
<organism evidence="3 4">
    <name type="scientific">Aedoeadaptatus coxii</name>
    <dbReference type="NCBI Taxonomy" id="755172"/>
    <lineage>
        <taxon>Bacteria</taxon>
        <taxon>Bacillati</taxon>
        <taxon>Bacillota</taxon>
        <taxon>Tissierellia</taxon>
        <taxon>Tissierellales</taxon>
        <taxon>Peptoniphilaceae</taxon>
        <taxon>Aedoeadaptatus</taxon>
    </lineage>
</organism>
<dbReference type="AlphaFoldDB" id="A0A134AB75"/>
<dbReference type="PATRIC" id="fig|755172.3.peg.1783"/>
<dbReference type="Pfam" id="PF06114">
    <property type="entry name" value="Peptidase_M78"/>
    <property type="match status" value="1"/>
</dbReference>
<evidence type="ECO:0000313" key="3">
    <source>
        <dbReference type="EMBL" id="KXB64908.1"/>
    </source>
</evidence>
<dbReference type="Gene3D" id="2.20.28.10">
    <property type="match status" value="1"/>
</dbReference>
<dbReference type="Pfam" id="PF12773">
    <property type="entry name" value="DZR"/>
    <property type="match status" value="1"/>
</dbReference>
<name>A0A134AB75_9FIRM</name>
<dbReference type="OrthoDB" id="581382at2"/>
<sequence length="431" mass="49252">MRYTPDYKISLEKSYELLEDADISEIPVDLNKIIDCFSNEISVKTYSEYMNDANCSLQDVIDFFDSNLGACSYRPDTNKYIIYYNDVDKTENWIRFTIAHELGHIFIGHHQMYGVDVLSRKGVSKNKYEELEKEANNFARNLLSPAPLAEQVVVFEKKKNPSTLSDLFSITVRAAEVRLQYISRDLRDFSNSMLSFFKNTFNPLSIYCPECGMEHEKEADYCVNCGSKSLAFGFKYQPLTDGIDSTKYDTCIICGYRNSNRNAKFCPICGVPISNTCSNNKDHNVKLTDYYCSTCGSTTTMKDHIKENNQERGEIDMIYDDGVEFDESTMKVKICPKCGNEEFSDNALFCKICGTNLYNDCEGIHTQNFNGFDDIVEIHHNPSNARYCETCGAKTIFFIDGILCDHSEYNKNFTDDSNSGFDFPSDDQLPF</sequence>
<evidence type="ECO:0000259" key="2">
    <source>
        <dbReference type="Pfam" id="PF12773"/>
    </source>
</evidence>
<proteinExistence type="predicted"/>
<reference evidence="4" key="1">
    <citation type="submission" date="2016-01" db="EMBL/GenBank/DDBJ databases">
        <authorList>
            <person name="Mitreva M."/>
            <person name="Pepin K.H."/>
            <person name="Mihindukulasuriya K.A."/>
            <person name="Fulton R."/>
            <person name="Fronick C."/>
            <person name="O'Laughlin M."/>
            <person name="Miner T."/>
            <person name="Herter B."/>
            <person name="Rosa B.A."/>
            <person name="Cordes M."/>
            <person name="Tomlinson C."/>
            <person name="Wollam A."/>
            <person name="Palsikar V.B."/>
            <person name="Mardis E.R."/>
            <person name="Wilson R.K."/>
        </authorList>
    </citation>
    <scope>NUCLEOTIDE SEQUENCE [LARGE SCALE GENOMIC DNA]</scope>
    <source>
        <strain evidence="4">DNF00729</strain>
    </source>
</reference>
<evidence type="ECO:0000259" key="1">
    <source>
        <dbReference type="Pfam" id="PF06114"/>
    </source>
</evidence>
<feature type="domain" description="DZANK-type" evidence="2">
    <location>
        <begin position="208"/>
        <end position="270"/>
    </location>
</feature>
<comment type="caution">
    <text evidence="3">The sequence shown here is derived from an EMBL/GenBank/DDBJ whole genome shotgun (WGS) entry which is preliminary data.</text>
</comment>
<evidence type="ECO:0000313" key="4">
    <source>
        <dbReference type="Proteomes" id="UP000070442"/>
    </source>
</evidence>
<dbReference type="Gene3D" id="1.10.10.2910">
    <property type="match status" value="1"/>
</dbReference>